<gene>
    <name evidence="1" type="ORF">EJD97_013179</name>
</gene>
<sequence length="219" mass="25355">MIIAAPPQLKMWYDNLERDHGRTLYKYVGALTELITMNGWPKLVEVLTRDCIDTVGTGIERKARKQEDIFIPNKPSVEDITDWLGWGKILPTGTKIPIYHSKTFIADLDMRVSTPLTIEISRSPTENFGRRQTLHEEAYYDTYIYDIGDDRVHEASEMFREWKGAKRMDKDTIAPDRFNAGYDEGYEKWLKDDIQSISTLTPRSFRSLTNNEAKAVVEL</sequence>
<reference evidence="1" key="1">
    <citation type="submission" date="2019-05" db="EMBL/GenBank/DDBJ databases">
        <title>The de novo reference genome and transcriptome assemblies of the wild tomato species Solanum chilense.</title>
        <authorList>
            <person name="Stam R."/>
            <person name="Nosenko T."/>
            <person name="Hoerger A.C."/>
            <person name="Stephan W."/>
            <person name="Seidel M.A."/>
            <person name="Kuhn J.M.M."/>
            <person name="Haberer G."/>
            <person name="Tellier A."/>
        </authorList>
    </citation>
    <scope>NUCLEOTIDE SEQUENCE</scope>
    <source>
        <tissue evidence="1">Mature leaves</tissue>
    </source>
</reference>
<evidence type="ECO:0000313" key="1">
    <source>
        <dbReference type="EMBL" id="TMW92343.1"/>
    </source>
</evidence>
<accession>A0A6N2BK34</accession>
<comment type="caution">
    <text evidence="1">The sequence shown here is derived from an EMBL/GenBank/DDBJ whole genome shotgun (WGS) entry which is preliminary data.</text>
</comment>
<protein>
    <submittedName>
        <fullName evidence="1">Uncharacterized protein</fullName>
    </submittedName>
</protein>
<dbReference type="EMBL" id="RXGB01003372">
    <property type="protein sequence ID" value="TMW92343.1"/>
    <property type="molecule type" value="Genomic_DNA"/>
</dbReference>
<proteinExistence type="predicted"/>
<organism evidence="1">
    <name type="scientific">Solanum chilense</name>
    <name type="common">Tomato</name>
    <name type="synonym">Lycopersicon chilense</name>
    <dbReference type="NCBI Taxonomy" id="4083"/>
    <lineage>
        <taxon>Eukaryota</taxon>
        <taxon>Viridiplantae</taxon>
        <taxon>Streptophyta</taxon>
        <taxon>Embryophyta</taxon>
        <taxon>Tracheophyta</taxon>
        <taxon>Spermatophyta</taxon>
        <taxon>Magnoliopsida</taxon>
        <taxon>eudicotyledons</taxon>
        <taxon>Gunneridae</taxon>
        <taxon>Pentapetalae</taxon>
        <taxon>asterids</taxon>
        <taxon>lamiids</taxon>
        <taxon>Solanales</taxon>
        <taxon>Solanaceae</taxon>
        <taxon>Solanoideae</taxon>
        <taxon>Solaneae</taxon>
        <taxon>Solanum</taxon>
        <taxon>Solanum subgen. Lycopersicon</taxon>
    </lineage>
</organism>
<name>A0A6N2BK34_SOLCI</name>
<dbReference type="AlphaFoldDB" id="A0A6N2BK34"/>